<comment type="catalytic activity">
    <reaction evidence="9">
        <text>(7R,8S)-7,8-diammoniononanoate + CO2 + ATP = (4R,5S)-dethiobiotin + ADP + phosphate + 3 H(+)</text>
        <dbReference type="Rhea" id="RHEA:15805"/>
        <dbReference type="ChEBI" id="CHEBI:15378"/>
        <dbReference type="ChEBI" id="CHEBI:16526"/>
        <dbReference type="ChEBI" id="CHEBI:30616"/>
        <dbReference type="ChEBI" id="CHEBI:43474"/>
        <dbReference type="ChEBI" id="CHEBI:149469"/>
        <dbReference type="ChEBI" id="CHEBI:149473"/>
        <dbReference type="ChEBI" id="CHEBI:456216"/>
        <dbReference type="EC" id="6.3.3.3"/>
    </reaction>
</comment>
<comment type="subunit">
    <text evidence="9">Homodimer.</text>
</comment>
<evidence type="ECO:0000256" key="5">
    <source>
        <dbReference type="ARBA" id="ARBA00022756"/>
    </source>
</evidence>
<feature type="binding site" evidence="9">
    <location>
        <begin position="175"/>
        <end position="176"/>
    </location>
    <ligand>
        <name>ATP</name>
        <dbReference type="ChEBI" id="CHEBI:30616"/>
    </ligand>
</feature>
<comment type="similarity">
    <text evidence="9">Belongs to the dethiobiotin synthetase family.</text>
</comment>
<accession>A0AAW9SGV6</accession>
<comment type="caution">
    <text evidence="9">Lacks conserved residue(s) required for the propagation of feature annotation.</text>
</comment>
<keyword evidence="2 9" id="KW-0436">Ligase</keyword>
<keyword evidence="3 9" id="KW-0479">Metal-binding</keyword>
<dbReference type="PANTHER" id="PTHR43210:SF2">
    <property type="entry name" value="ATP-DEPENDENT DETHIOBIOTIN SYNTHETASE BIOD 2"/>
    <property type="match status" value="1"/>
</dbReference>
<feature type="active site" evidence="9">
    <location>
        <position position="38"/>
    </location>
</feature>
<dbReference type="Gene3D" id="3.40.50.300">
    <property type="entry name" value="P-loop containing nucleotide triphosphate hydrolases"/>
    <property type="match status" value="1"/>
</dbReference>
<dbReference type="GO" id="GO:0000287">
    <property type="term" value="F:magnesium ion binding"/>
    <property type="evidence" value="ECO:0007669"/>
    <property type="project" value="UniProtKB-UniRule"/>
</dbReference>
<dbReference type="GO" id="GO:0005524">
    <property type="term" value="F:ATP binding"/>
    <property type="evidence" value="ECO:0007669"/>
    <property type="project" value="UniProtKB-UniRule"/>
</dbReference>
<dbReference type="InterPro" id="IPR004472">
    <property type="entry name" value="DTB_synth_BioD"/>
</dbReference>
<dbReference type="SUPFAM" id="SSF52540">
    <property type="entry name" value="P-loop containing nucleoside triphosphate hydrolases"/>
    <property type="match status" value="1"/>
</dbReference>
<feature type="binding site" evidence="9">
    <location>
        <position position="17"/>
    </location>
    <ligand>
        <name>Mg(2+)</name>
        <dbReference type="ChEBI" id="CHEBI:18420"/>
    </ligand>
</feature>
<dbReference type="EC" id="6.3.3.3" evidence="9"/>
<evidence type="ECO:0000256" key="9">
    <source>
        <dbReference type="HAMAP-Rule" id="MF_00336"/>
    </source>
</evidence>
<evidence type="ECO:0000256" key="3">
    <source>
        <dbReference type="ARBA" id="ARBA00022723"/>
    </source>
</evidence>
<evidence type="ECO:0000313" key="11">
    <source>
        <dbReference type="Proteomes" id="UP001403385"/>
    </source>
</evidence>
<dbReference type="PANTHER" id="PTHR43210">
    <property type="entry name" value="DETHIOBIOTIN SYNTHETASE"/>
    <property type="match status" value="1"/>
</dbReference>
<dbReference type="InterPro" id="IPR027417">
    <property type="entry name" value="P-loop_NTPase"/>
</dbReference>
<keyword evidence="7 9" id="KW-0460">Magnesium</keyword>
<evidence type="ECO:0000256" key="4">
    <source>
        <dbReference type="ARBA" id="ARBA00022741"/>
    </source>
</evidence>
<dbReference type="Proteomes" id="UP001403385">
    <property type="component" value="Unassembled WGS sequence"/>
</dbReference>
<evidence type="ECO:0000256" key="7">
    <source>
        <dbReference type="ARBA" id="ARBA00022842"/>
    </source>
</evidence>
<protein>
    <recommendedName>
        <fullName evidence="9">ATP-dependent dethiobiotin synthetase BioD</fullName>
        <ecNumber evidence="9">6.3.3.3</ecNumber>
    </recommendedName>
    <alternativeName>
        <fullName evidence="9">DTB synthetase</fullName>
        <shortName evidence="9">DTBS</shortName>
    </alternativeName>
    <alternativeName>
        <fullName evidence="9">Dethiobiotin synthase</fullName>
    </alternativeName>
</protein>
<evidence type="ECO:0000256" key="6">
    <source>
        <dbReference type="ARBA" id="ARBA00022840"/>
    </source>
</evidence>
<comment type="pathway">
    <text evidence="9">Cofactor biosynthesis; biotin biosynthesis; biotin from 7,8-diaminononanoate: step 1/2.</text>
</comment>
<evidence type="ECO:0000256" key="1">
    <source>
        <dbReference type="ARBA" id="ARBA00022490"/>
    </source>
</evidence>
<dbReference type="GO" id="GO:0005829">
    <property type="term" value="C:cytosol"/>
    <property type="evidence" value="ECO:0007669"/>
    <property type="project" value="TreeGrafter"/>
</dbReference>
<dbReference type="EMBL" id="JBDKWZ010000019">
    <property type="protein sequence ID" value="MEN7551045.1"/>
    <property type="molecule type" value="Genomic_DNA"/>
</dbReference>
<keyword evidence="1 9" id="KW-0963">Cytoplasm</keyword>
<feature type="binding site" evidence="9">
    <location>
        <position position="115"/>
    </location>
    <ligand>
        <name>Mg(2+)</name>
        <dbReference type="ChEBI" id="CHEBI:18420"/>
    </ligand>
</feature>
<dbReference type="NCBIfam" id="TIGR00347">
    <property type="entry name" value="bioD"/>
    <property type="match status" value="1"/>
</dbReference>
<feature type="binding site" evidence="9">
    <location>
        <begin position="13"/>
        <end position="18"/>
    </location>
    <ligand>
        <name>ATP</name>
        <dbReference type="ChEBI" id="CHEBI:30616"/>
    </ligand>
</feature>
<reference evidence="10 11" key="1">
    <citation type="submission" date="2024-04" db="EMBL/GenBank/DDBJ databases">
        <title>Novel genus in family Flammeovirgaceae.</title>
        <authorList>
            <person name="Nguyen T.H."/>
            <person name="Vuong T.Q."/>
            <person name="Le H."/>
            <person name="Kim S.-G."/>
        </authorList>
    </citation>
    <scope>NUCLEOTIDE SEQUENCE [LARGE SCALE GENOMIC DNA]</scope>
    <source>
        <strain evidence="10 11">JCM 23209</strain>
    </source>
</reference>
<keyword evidence="4 9" id="KW-0547">Nucleotide-binding</keyword>
<comment type="catalytic activity">
    <reaction evidence="8">
        <text>(7R,8S)-8-amino-7-(carboxyamino)nonanoate + ATP = (4R,5S)-dethiobiotin + ADP + phosphate + H(+)</text>
        <dbReference type="Rhea" id="RHEA:63684"/>
        <dbReference type="ChEBI" id="CHEBI:15378"/>
        <dbReference type="ChEBI" id="CHEBI:30616"/>
        <dbReference type="ChEBI" id="CHEBI:43474"/>
        <dbReference type="ChEBI" id="CHEBI:149470"/>
        <dbReference type="ChEBI" id="CHEBI:149473"/>
        <dbReference type="ChEBI" id="CHEBI:456216"/>
    </reaction>
</comment>
<dbReference type="GO" id="GO:0009102">
    <property type="term" value="P:biotin biosynthetic process"/>
    <property type="evidence" value="ECO:0007669"/>
    <property type="project" value="UniProtKB-UniRule"/>
</dbReference>
<keyword evidence="6 9" id="KW-0067">ATP-binding</keyword>
<comment type="function">
    <text evidence="9">Catalyzes a mechanistically unusual reaction, the ATP-dependent insertion of CO2 between the N7 and N8 nitrogen atoms of 7,8-diaminopelargonic acid (DAPA, also called 7,8-diammoniononanoate) to form a ureido ring.</text>
</comment>
<dbReference type="Pfam" id="PF13500">
    <property type="entry name" value="AAA_26"/>
    <property type="match status" value="1"/>
</dbReference>
<dbReference type="HAMAP" id="MF_00336">
    <property type="entry name" value="BioD"/>
    <property type="match status" value="1"/>
</dbReference>
<dbReference type="PIRSF" id="PIRSF006755">
    <property type="entry name" value="DTB_synth"/>
    <property type="match status" value="1"/>
</dbReference>
<proteinExistence type="inferred from homology"/>
<comment type="caution">
    <text evidence="10">The sequence shown here is derived from an EMBL/GenBank/DDBJ whole genome shotgun (WGS) entry which is preliminary data.</text>
</comment>
<feature type="binding site" evidence="9">
    <location>
        <begin position="115"/>
        <end position="118"/>
    </location>
    <ligand>
        <name>ATP</name>
        <dbReference type="ChEBI" id="CHEBI:30616"/>
    </ligand>
</feature>
<keyword evidence="5 9" id="KW-0093">Biotin biosynthesis</keyword>
<sequence>MNKPLFISAIDTDAGKSIFTGLLAKYLMDQGQKVITHKMAQTGCQGISEDIQTHRKLCGIDLLPEDYQGATCPYVFKYPASPHLAAALEKQEIDPSVILQSIEQLQTSYETVLVEGAGGLLVPVKPGYTTIDFIQEHQFPLALVSSARLGSINHTLLSLEACLHRNIEVKYLVYNHYPKAPEHISIDTLEVFKEYLHQHFPQCRVIHMPLDRAPLRFDG</sequence>
<organism evidence="10 11">
    <name type="scientific">Rapidithrix thailandica</name>
    <dbReference type="NCBI Taxonomy" id="413964"/>
    <lineage>
        <taxon>Bacteria</taxon>
        <taxon>Pseudomonadati</taxon>
        <taxon>Bacteroidota</taxon>
        <taxon>Cytophagia</taxon>
        <taxon>Cytophagales</taxon>
        <taxon>Flammeovirgaceae</taxon>
        <taxon>Rapidithrix</taxon>
    </lineage>
</organism>
<feature type="binding site" evidence="9">
    <location>
        <position position="42"/>
    </location>
    <ligand>
        <name>substrate</name>
    </ligand>
</feature>
<dbReference type="CDD" id="cd03109">
    <property type="entry name" value="DTBS"/>
    <property type="match status" value="1"/>
</dbReference>
<evidence type="ECO:0000256" key="8">
    <source>
        <dbReference type="ARBA" id="ARBA00047386"/>
    </source>
</evidence>
<keyword evidence="11" id="KW-1185">Reference proteome</keyword>
<evidence type="ECO:0000256" key="2">
    <source>
        <dbReference type="ARBA" id="ARBA00022598"/>
    </source>
</evidence>
<evidence type="ECO:0000313" key="10">
    <source>
        <dbReference type="EMBL" id="MEN7551045.1"/>
    </source>
</evidence>
<name>A0AAW9SGV6_9BACT</name>
<dbReference type="AlphaFoldDB" id="A0AAW9SGV6"/>
<comment type="cofactor">
    <cofactor evidence="9">
        <name>Mg(2+)</name>
        <dbReference type="ChEBI" id="CHEBI:18420"/>
    </cofactor>
</comment>
<dbReference type="GO" id="GO:0004141">
    <property type="term" value="F:dethiobiotin synthase activity"/>
    <property type="evidence" value="ECO:0007669"/>
    <property type="project" value="UniProtKB-UniRule"/>
</dbReference>
<gene>
    <name evidence="9 10" type="primary">bioD</name>
    <name evidence="10" type="ORF">AAG747_24200</name>
</gene>
<dbReference type="RefSeq" id="WP_346823827.1">
    <property type="nucleotide sequence ID" value="NZ_JBDKWZ010000019.1"/>
</dbReference>
<feature type="binding site" evidence="9">
    <location>
        <position position="50"/>
    </location>
    <ligand>
        <name>Mg(2+)</name>
        <dbReference type="ChEBI" id="CHEBI:18420"/>
    </ligand>
</feature>
<feature type="binding site" evidence="9">
    <location>
        <position position="50"/>
    </location>
    <ligand>
        <name>ATP</name>
        <dbReference type="ChEBI" id="CHEBI:30616"/>
    </ligand>
</feature>
<comment type="subcellular location">
    <subcellularLocation>
        <location evidence="9">Cytoplasm</location>
    </subcellularLocation>
</comment>